<keyword evidence="4" id="KW-1185">Reference proteome</keyword>
<reference evidence="3 4" key="1">
    <citation type="journal article" date="2018" name="Nat. Ecol. Evol.">
        <title>Pezizomycetes genomes reveal the molecular basis of ectomycorrhizal truffle lifestyle.</title>
        <authorList>
            <person name="Murat C."/>
            <person name="Payen T."/>
            <person name="Noel B."/>
            <person name="Kuo A."/>
            <person name="Morin E."/>
            <person name="Chen J."/>
            <person name="Kohler A."/>
            <person name="Krizsan K."/>
            <person name="Balestrini R."/>
            <person name="Da Silva C."/>
            <person name="Montanini B."/>
            <person name="Hainaut M."/>
            <person name="Levati E."/>
            <person name="Barry K.W."/>
            <person name="Belfiori B."/>
            <person name="Cichocki N."/>
            <person name="Clum A."/>
            <person name="Dockter R.B."/>
            <person name="Fauchery L."/>
            <person name="Guy J."/>
            <person name="Iotti M."/>
            <person name="Le Tacon F."/>
            <person name="Lindquist E.A."/>
            <person name="Lipzen A."/>
            <person name="Malagnac F."/>
            <person name="Mello A."/>
            <person name="Molinier V."/>
            <person name="Miyauchi S."/>
            <person name="Poulain J."/>
            <person name="Riccioni C."/>
            <person name="Rubini A."/>
            <person name="Sitrit Y."/>
            <person name="Splivallo R."/>
            <person name="Traeger S."/>
            <person name="Wang M."/>
            <person name="Zifcakova L."/>
            <person name="Wipf D."/>
            <person name="Zambonelli A."/>
            <person name="Paolocci F."/>
            <person name="Nowrousian M."/>
            <person name="Ottonello S."/>
            <person name="Baldrian P."/>
            <person name="Spatafora J.W."/>
            <person name="Henrissat B."/>
            <person name="Nagy L.G."/>
            <person name="Aury J.M."/>
            <person name="Wincker P."/>
            <person name="Grigoriev I.V."/>
            <person name="Bonfante P."/>
            <person name="Martin F.M."/>
        </authorList>
    </citation>
    <scope>NUCLEOTIDE SEQUENCE [LARGE SCALE GENOMIC DNA]</scope>
    <source>
        <strain evidence="3 4">120613-1</strain>
    </source>
</reference>
<dbReference type="OrthoDB" id="5483215at2759"/>
<keyword evidence="2" id="KW-0472">Membrane</keyword>
<keyword evidence="2" id="KW-0812">Transmembrane</keyword>
<feature type="region of interest" description="Disordered" evidence="1">
    <location>
        <begin position="119"/>
        <end position="161"/>
    </location>
</feature>
<evidence type="ECO:0000313" key="4">
    <source>
        <dbReference type="Proteomes" id="UP000276215"/>
    </source>
</evidence>
<evidence type="ECO:0000256" key="2">
    <source>
        <dbReference type="SAM" id="Phobius"/>
    </source>
</evidence>
<evidence type="ECO:0000256" key="1">
    <source>
        <dbReference type="SAM" id="MobiDB-lite"/>
    </source>
</evidence>
<dbReference type="Proteomes" id="UP000276215">
    <property type="component" value="Unassembled WGS sequence"/>
</dbReference>
<gene>
    <name evidence="3" type="ORF">L873DRAFT_1848113</name>
</gene>
<dbReference type="AlphaFoldDB" id="A0A3N4J530"/>
<protein>
    <submittedName>
        <fullName evidence="3">Uncharacterized protein</fullName>
    </submittedName>
</protein>
<feature type="compositionally biased region" description="Basic and acidic residues" evidence="1">
    <location>
        <begin position="128"/>
        <end position="153"/>
    </location>
</feature>
<evidence type="ECO:0000313" key="3">
    <source>
        <dbReference type="EMBL" id="RPA91701.1"/>
    </source>
</evidence>
<keyword evidence="2" id="KW-1133">Transmembrane helix</keyword>
<feature type="transmembrane region" description="Helical" evidence="2">
    <location>
        <begin position="92"/>
        <end position="112"/>
    </location>
</feature>
<name>A0A3N4J530_9PEZI</name>
<organism evidence="3 4">
    <name type="scientific">Choiromyces venosus 120613-1</name>
    <dbReference type="NCBI Taxonomy" id="1336337"/>
    <lineage>
        <taxon>Eukaryota</taxon>
        <taxon>Fungi</taxon>
        <taxon>Dikarya</taxon>
        <taxon>Ascomycota</taxon>
        <taxon>Pezizomycotina</taxon>
        <taxon>Pezizomycetes</taxon>
        <taxon>Pezizales</taxon>
        <taxon>Tuberaceae</taxon>
        <taxon>Choiromyces</taxon>
    </lineage>
</organism>
<accession>A0A3N4J530</accession>
<dbReference type="EMBL" id="ML120489">
    <property type="protein sequence ID" value="RPA91701.1"/>
    <property type="molecule type" value="Genomic_DNA"/>
</dbReference>
<sequence length="161" mass="18464">MGTKSLQQGPIEPRIFRVEDNMLNMTNDIRDIKKCMEQTQGEFKLSVEKMRGEFKLSMEQMRGESKLSMEQMRREFTQSAVKSNGTLNTIKWQIGVLLTMIVGGGTLLGFLLRDRLKTQQPSPQSSYQEERMEQIEKPTSKPRAETNMERKDTGAGQTGKR</sequence>
<proteinExistence type="predicted"/>